<reference evidence="10 11" key="1">
    <citation type="submission" date="2023-08" db="EMBL/GenBank/DDBJ databases">
        <authorList>
            <person name="Joshi A."/>
            <person name="Thite S."/>
        </authorList>
    </citation>
    <scope>NUCLEOTIDE SEQUENCE [LARGE SCALE GENOMIC DNA]</scope>
    <source>
        <strain evidence="10 11">AC40</strain>
    </source>
</reference>
<dbReference type="SUPFAM" id="SSF49384">
    <property type="entry name" value="Carbohydrate-binding domain"/>
    <property type="match status" value="1"/>
</dbReference>
<feature type="domain" description="Chitobiase/beta-hexosaminidases N-terminal" evidence="9">
    <location>
        <begin position="37"/>
        <end position="190"/>
    </location>
</feature>
<evidence type="ECO:0000256" key="7">
    <source>
        <dbReference type="ARBA" id="ARBA00033000"/>
    </source>
</evidence>
<dbReference type="CDD" id="cd02847">
    <property type="entry name" value="E_set_Chitobiase_C"/>
    <property type="match status" value="1"/>
</dbReference>
<dbReference type="InterPro" id="IPR015883">
    <property type="entry name" value="Glyco_hydro_20_cat"/>
</dbReference>
<dbReference type="SMART" id="SM01081">
    <property type="entry name" value="CHB_HEX"/>
    <property type="match status" value="1"/>
</dbReference>
<keyword evidence="8" id="KW-0732">Signal</keyword>
<dbReference type="InterPro" id="IPR004866">
    <property type="entry name" value="CHB/HEX_N_dom"/>
</dbReference>
<evidence type="ECO:0000259" key="9">
    <source>
        <dbReference type="SMART" id="SM01081"/>
    </source>
</evidence>
<dbReference type="RefSeq" id="WP_305892413.1">
    <property type="nucleotide sequence ID" value="NZ_JAUZVZ010000003.1"/>
</dbReference>
<dbReference type="SUPFAM" id="SSF81296">
    <property type="entry name" value="E set domains"/>
    <property type="match status" value="1"/>
</dbReference>
<name>A0ABT9GVS2_9GAMM</name>
<dbReference type="Gene3D" id="2.60.40.10">
    <property type="entry name" value="Immunoglobulins"/>
    <property type="match status" value="1"/>
</dbReference>
<dbReference type="SUPFAM" id="SSF55545">
    <property type="entry name" value="beta-N-acetylhexosaminidase-like domain"/>
    <property type="match status" value="1"/>
</dbReference>
<evidence type="ECO:0000313" key="10">
    <source>
        <dbReference type="EMBL" id="MDP4535145.1"/>
    </source>
</evidence>
<dbReference type="EC" id="3.2.1.52" evidence="3"/>
<dbReference type="Pfam" id="PF03174">
    <property type="entry name" value="CHB_HEX_C"/>
    <property type="match status" value="1"/>
</dbReference>
<evidence type="ECO:0000256" key="3">
    <source>
        <dbReference type="ARBA" id="ARBA00012663"/>
    </source>
</evidence>
<keyword evidence="11" id="KW-1185">Reference proteome</keyword>
<evidence type="ECO:0000256" key="5">
    <source>
        <dbReference type="ARBA" id="ARBA00023295"/>
    </source>
</evidence>
<dbReference type="CDD" id="cd06569">
    <property type="entry name" value="GH20_Sm-chitobiase-like"/>
    <property type="match status" value="1"/>
</dbReference>
<dbReference type="Gene3D" id="3.20.20.80">
    <property type="entry name" value="Glycosidases"/>
    <property type="match status" value="1"/>
</dbReference>
<dbReference type="InterPro" id="IPR013783">
    <property type="entry name" value="Ig-like_fold"/>
</dbReference>
<dbReference type="Pfam" id="PF00728">
    <property type="entry name" value="Glyco_hydro_20"/>
    <property type="match status" value="1"/>
</dbReference>
<gene>
    <name evidence="10" type="ORF">Q3O60_02955</name>
</gene>
<comment type="similarity">
    <text evidence="2">Belongs to the glycosyl hydrolase 20 family.</text>
</comment>
<dbReference type="PRINTS" id="PR00738">
    <property type="entry name" value="GLHYDRLASE20"/>
</dbReference>
<comment type="catalytic activity">
    <reaction evidence="1">
        <text>Hydrolysis of terminal non-reducing N-acetyl-D-hexosamine residues in N-acetyl-beta-D-hexosaminides.</text>
        <dbReference type="EC" id="3.2.1.52"/>
    </reaction>
</comment>
<dbReference type="InterPro" id="IPR008965">
    <property type="entry name" value="CBM2/CBM3_carb-bd_dom_sf"/>
</dbReference>
<evidence type="ECO:0000256" key="1">
    <source>
        <dbReference type="ARBA" id="ARBA00001231"/>
    </source>
</evidence>
<feature type="signal peptide" evidence="8">
    <location>
        <begin position="1"/>
        <end position="23"/>
    </location>
</feature>
<evidence type="ECO:0000256" key="2">
    <source>
        <dbReference type="ARBA" id="ARBA00006285"/>
    </source>
</evidence>
<evidence type="ECO:0000256" key="4">
    <source>
        <dbReference type="ARBA" id="ARBA00022801"/>
    </source>
</evidence>
<dbReference type="Pfam" id="PF02838">
    <property type="entry name" value="Glyco_hydro_20b"/>
    <property type="match status" value="1"/>
</dbReference>
<dbReference type="InterPro" id="IPR004867">
    <property type="entry name" value="CHB_C_dom"/>
</dbReference>
<dbReference type="Gene3D" id="2.60.40.290">
    <property type="match status" value="1"/>
</dbReference>
<dbReference type="Pfam" id="PF03173">
    <property type="entry name" value="CHB_HEX"/>
    <property type="match status" value="1"/>
</dbReference>
<dbReference type="Proteomes" id="UP001231616">
    <property type="component" value="Unassembled WGS sequence"/>
</dbReference>
<dbReference type="SUPFAM" id="SSF51445">
    <property type="entry name" value="(Trans)glycosidases"/>
    <property type="match status" value="1"/>
</dbReference>
<comment type="caution">
    <text evidence="10">The sequence shown here is derived from an EMBL/GenBank/DDBJ whole genome shotgun (WGS) entry which is preliminary data.</text>
</comment>
<dbReference type="InterPro" id="IPR025705">
    <property type="entry name" value="Beta_hexosaminidase_sua/sub"/>
</dbReference>
<dbReference type="InterPro" id="IPR012291">
    <property type="entry name" value="CBM2_carb-bd_dom_sf"/>
</dbReference>
<evidence type="ECO:0000256" key="8">
    <source>
        <dbReference type="SAM" id="SignalP"/>
    </source>
</evidence>
<dbReference type="EMBL" id="JAUZVZ010000003">
    <property type="protein sequence ID" value="MDP4535145.1"/>
    <property type="molecule type" value="Genomic_DNA"/>
</dbReference>
<keyword evidence="4" id="KW-0378">Hydrolase</keyword>
<proteinExistence type="inferred from homology"/>
<dbReference type="PANTHER" id="PTHR22600:SF57">
    <property type="entry name" value="BETA-N-ACETYLHEXOSAMINIDASE"/>
    <property type="match status" value="1"/>
</dbReference>
<feature type="chain" id="PRO_5046942566" description="beta-N-acetylhexosaminidase" evidence="8">
    <location>
        <begin position="24"/>
        <end position="862"/>
    </location>
</feature>
<evidence type="ECO:0000313" key="11">
    <source>
        <dbReference type="Proteomes" id="UP001231616"/>
    </source>
</evidence>
<dbReference type="PANTHER" id="PTHR22600">
    <property type="entry name" value="BETA-HEXOSAMINIDASE"/>
    <property type="match status" value="1"/>
</dbReference>
<sequence>MIKKLLPFWLCCIALCMGWYSHASSLPSEQQLADFTNQTQWYFAVESNLLPEAGRFRGRIELENHSSYDLPAGAADWAWYFHSVRKIVSVEQHGLQLDHIQGDLHRIQPTADFAGLPGGEQLQLTFVSAPWIISYSDWMPRAFMVAGELTPAVFANTDTEDFSRFVRPMTEPEQRLRNIGDGDGFATMTNEQRYLNHQQPARLMSEEDLQQRIIPQPVQIQHRRGYSELSAQWQLQFSGALSAEGSYLAAQLADYFGQPLTTINASNNQQPIIHLQLEPKHPKLQAEGYELQVQRNRIDITGFDEAGVFYGIQSLLALLPAQSTDQAPQVRVPQLTIVDYPRYAWRGMHYDMARNFHGFDVTMRLIEQMGRYKLNKLHLHLTEDEGWRLEIPGLPELTAIGANRCFDLTEQRCLLTQLGTGPHTDGSGNGYFSRQQFIQLLQHAKAHHIEVIPEIDMPGHARAAIKAMEARYQRLKTDNKPEQAKQYLLSETDDRSEYLTVQNYNDNSINVCLDSTYAFIDKVMYELQQMYRDAGLQLQVFHMGGDEVGTGSWEKAPACQQLFADPLNGVTGVADLKPHFINRVAQLSNQRGLAMAAWEDGLMADPVNPFQREQFENKTVIVNAWDNIWEWGYGDRAYRFANAGYQVVQSAGTNLYFDHPQEAHPEERGYYWAARYTDTEKVFHYRPDHLYSNAEFTRDGTPITDLEALLGRPLPQLEKPENMLGIQGQVWSETIRTAEQLETMVYPRLLALAERAWHKADWEPNKSSAAAQQAWQHFAQRLTQIEFTRLQQSGSLHYVPVPGAVREGQSIKASTAWPGLPLEYSLDQGQSWQRYQEPLQHEAEVWFRATTYAGIHSRTIKL</sequence>
<dbReference type="InterPro" id="IPR015882">
    <property type="entry name" value="HEX_bac_N"/>
</dbReference>
<dbReference type="InterPro" id="IPR029018">
    <property type="entry name" value="Hex-like_dom2"/>
</dbReference>
<dbReference type="Gene3D" id="3.30.379.10">
    <property type="entry name" value="Chitobiase/beta-hexosaminidase domain 2-like"/>
    <property type="match status" value="1"/>
</dbReference>
<dbReference type="InterPro" id="IPR017853">
    <property type="entry name" value="GH"/>
</dbReference>
<keyword evidence="5" id="KW-0326">Glycosidase</keyword>
<protein>
    <recommendedName>
        <fullName evidence="3">beta-N-acetylhexosaminidase</fullName>
        <ecNumber evidence="3">3.2.1.52</ecNumber>
    </recommendedName>
    <alternativeName>
        <fullName evidence="6">Beta-N-acetylhexosaminidase</fullName>
    </alternativeName>
    <alternativeName>
        <fullName evidence="7">N-acetyl-beta-glucosaminidase</fullName>
    </alternativeName>
</protein>
<accession>A0ABT9GVS2</accession>
<dbReference type="InterPro" id="IPR014756">
    <property type="entry name" value="Ig_E-set"/>
</dbReference>
<organism evidence="10 11">
    <name type="scientific">Alkalimonas collagenimarina</name>
    <dbReference type="NCBI Taxonomy" id="400390"/>
    <lineage>
        <taxon>Bacteria</taxon>
        <taxon>Pseudomonadati</taxon>
        <taxon>Pseudomonadota</taxon>
        <taxon>Gammaproteobacteria</taxon>
        <taxon>Alkalimonas</taxon>
    </lineage>
</organism>
<evidence type="ECO:0000256" key="6">
    <source>
        <dbReference type="ARBA" id="ARBA00030512"/>
    </source>
</evidence>